<sequence>MEWFGNRFLWEFYNHVSASRFFVFFFLFLLSLPFFFSRFLELLHSTSEEKNPDQRRTRTVSVQSTSPPSSPSEEGAELTADSLGAHRISSVFSHLRRQKKDRNPPPIDESLGIDGVSSDLSRLPPIRQLSRSSRRLVRRFSSSPTCDDSISPPGVSSSGRQCLQFGDQLLLVVWYGYRLIDHNVVELNNVHRQIITIRKEHEVRKLNLKAKHEEKMRQAQIQFLWLLSASPKECSCLLRMALTLALRRSSKVFLFMFLPLEIRLDFSDEDESWHKEGGVPRLIVIVPDLWIRKGETNRGLQNLDKEGGGKVYGQFDLIDLSSKYEGNSKSGFKRSNRDQDTGYLRNLRQTGRFPQSEAPMRYAIDTRGLKNINTQEMGKNLDEQQKLMLDAFWSGKSEETNQISDSTARKALSFEGNISGTAMEGLGGTDVASGIAGASVGEEDPKALKEKLLPERHGADKQMDLNKEESEGEKIEEMEGLSEEIDSELTGDVALTETGEQDGSEHVGDEVFAEADFDVEEDDQLMETETQEVLIESEGKERGRANKKKQGKVNGAAMGGSLKKRLVQSVVSPRKKHTVKKGSKVGEKDALPPEKAPCNGMFLFWTRHFAITIFIEIIKEHQLLQIVMKHLNWRNGYWLVLSCIKNMLSPVEYQVCTCLYCPDDSFFAGLLCSFELRWKSFFQGQMRLVSCGGIYIYMAKSHTEHRALVSWPMGLSGDHWCYITREMNGSSWSCWIRLFATEFIEIVKVFQPFKAVMESFNWCTVFWLVLSCAKNRSLLGDYHLFCFSWRFGVCLSSDGILLDMCHCVFLSIWIHWWFTTSYCPGAYLADGGWHLRKRMEDMALHSFCKTYTNPYMGHQSMEWSIYGSYDLRKDNLNYAKHYISVVLWRRDLKNLQMQIKCLDDRKTLSAYILVCRVTASVKIKHFYDLCVEIRSSKDKICWVMGMHCFLFLDFGPFVSNDVEILGSLSMLGVWSQMFLQCIWFVIIFLNVWNFGDYMMPLCQSLTAEVVAMFFKRSDK</sequence>
<feature type="transmembrane region" description="Helical" evidence="2">
    <location>
        <begin position="21"/>
        <end position="40"/>
    </location>
</feature>
<feature type="region of interest" description="Disordered" evidence="1">
    <location>
        <begin position="97"/>
        <end position="116"/>
    </location>
</feature>
<dbReference type="Gramene" id="CDY47826">
    <property type="protein sequence ID" value="CDY47826"/>
    <property type="gene ID" value="GSBRNA2T00088289001"/>
</dbReference>
<dbReference type="Proteomes" id="UP001295469">
    <property type="component" value="Chromosome C06"/>
</dbReference>
<dbReference type="PaxDb" id="3708-A0A078ID59"/>
<dbReference type="EMBL" id="LK032739">
    <property type="protein sequence ID" value="CDY47826.1"/>
    <property type="molecule type" value="Genomic_DNA"/>
</dbReference>
<evidence type="ECO:0000313" key="4">
    <source>
        <dbReference type="EMBL" id="CDY47826.1"/>
    </source>
</evidence>
<feature type="region of interest" description="Disordered" evidence="1">
    <location>
        <begin position="48"/>
        <end position="78"/>
    </location>
</feature>
<feature type="transmembrane region" description="Helical" evidence="2">
    <location>
        <begin position="971"/>
        <end position="991"/>
    </location>
</feature>
<evidence type="ECO:0000256" key="2">
    <source>
        <dbReference type="SAM" id="Phobius"/>
    </source>
</evidence>
<evidence type="ECO:0000313" key="3">
    <source>
        <dbReference type="EMBL" id="CAF2055445.1"/>
    </source>
</evidence>
<reference evidence="3" key="3">
    <citation type="submission" date="2021-01" db="EMBL/GenBank/DDBJ databases">
        <authorList>
            <consortium name="Genoscope - CEA"/>
            <person name="William W."/>
        </authorList>
    </citation>
    <scope>NUCLEOTIDE SEQUENCE</scope>
</reference>
<evidence type="ECO:0000313" key="5">
    <source>
        <dbReference type="Proteomes" id="UP000028999"/>
    </source>
</evidence>
<feature type="compositionally biased region" description="Basic and acidic residues" evidence="1">
    <location>
        <begin position="453"/>
        <end position="477"/>
    </location>
</feature>
<keyword evidence="5" id="KW-1185">Reference proteome</keyword>
<protein>
    <submittedName>
        <fullName evidence="3">(rape) hypothetical protein</fullName>
    </submittedName>
    <submittedName>
        <fullName evidence="4">BnaC06g05170D protein</fullName>
    </submittedName>
</protein>
<dbReference type="AlphaFoldDB" id="A0A078ID59"/>
<organism evidence="4 5">
    <name type="scientific">Brassica napus</name>
    <name type="common">Rape</name>
    <dbReference type="NCBI Taxonomy" id="3708"/>
    <lineage>
        <taxon>Eukaryota</taxon>
        <taxon>Viridiplantae</taxon>
        <taxon>Streptophyta</taxon>
        <taxon>Embryophyta</taxon>
        <taxon>Tracheophyta</taxon>
        <taxon>Spermatophyta</taxon>
        <taxon>Magnoliopsida</taxon>
        <taxon>eudicotyledons</taxon>
        <taxon>Gunneridae</taxon>
        <taxon>Pentapetalae</taxon>
        <taxon>rosids</taxon>
        <taxon>malvids</taxon>
        <taxon>Brassicales</taxon>
        <taxon>Brassicaceae</taxon>
        <taxon>Brassiceae</taxon>
        <taxon>Brassica</taxon>
    </lineage>
</organism>
<reference evidence="4" key="2">
    <citation type="submission" date="2014-06" db="EMBL/GenBank/DDBJ databases">
        <authorList>
            <person name="Genoscope - CEA"/>
        </authorList>
    </citation>
    <scope>NUCLEOTIDE SEQUENCE</scope>
</reference>
<keyword evidence="2" id="KW-0812">Transmembrane</keyword>
<gene>
    <name evidence="4" type="primary">BnaC06g05170D</name>
    <name evidence="3" type="ORF">DARMORV10_C06P07320.1</name>
    <name evidence="4" type="ORF">GSBRNA2T00088289001</name>
</gene>
<dbReference type="EMBL" id="HG994370">
    <property type="protein sequence ID" value="CAF2055445.1"/>
    <property type="molecule type" value="Genomic_DNA"/>
</dbReference>
<dbReference type="Proteomes" id="UP000028999">
    <property type="component" value="Unassembled WGS sequence"/>
</dbReference>
<name>A0A078ID59_BRANA</name>
<evidence type="ECO:0000256" key="1">
    <source>
        <dbReference type="SAM" id="MobiDB-lite"/>
    </source>
</evidence>
<reference evidence="4 5" key="1">
    <citation type="journal article" date="2014" name="Science">
        <title>Plant genetics. Early allopolyploid evolution in the post-Neolithic Brassica napus oilseed genome.</title>
        <authorList>
            <person name="Chalhoub B."/>
            <person name="Denoeud F."/>
            <person name="Liu S."/>
            <person name="Parkin I.A."/>
            <person name="Tang H."/>
            <person name="Wang X."/>
            <person name="Chiquet J."/>
            <person name="Belcram H."/>
            <person name="Tong C."/>
            <person name="Samans B."/>
            <person name="Correa M."/>
            <person name="Da Silva C."/>
            <person name="Just J."/>
            <person name="Falentin C."/>
            <person name="Koh C.S."/>
            <person name="Le Clainche I."/>
            <person name="Bernard M."/>
            <person name="Bento P."/>
            <person name="Noel B."/>
            <person name="Labadie K."/>
            <person name="Alberti A."/>
            <person name="Charles M."/>
            <person name="Arnaud D."/>
            <person name="Guo H."/>
            <person name="Daviaud C."/>
            <person name="Alamery S."/>
            <person name="Jabbari K."/>
            <person name="Zhao M."/>
            <person name="Edger P.P."/>
            <person name="Chelaifa H."/>
            <person name="Tack D."/>
            <person name="Lassalle G."/>
            <person name="Mestiri I."/>
            <person name="Schnel N."/>
            <person name="Le Paslier M.C."/>
            <person name="Fan G."/>
            <person name="Renault V."/>
            <person name="Bayer P.E."/>
            <person name="Golicz A.A."/>
            <person name="Manoli S."/>
            <person name="Lee T.H."/>
            <person name="Thi V.H."/>
            <person name="Chalabi S."/>
            <person name="Hu Q."/>
            <person name="Fan C."/>
            <person name="Tollenaere R."/>
            <person name="Lu Y."/>
            <person name="Battail C."/>
            <person name="Shen J."/>
            <person name="Sidebottom C.H."/>
            <person name="Wang X."/>
            <person name="Canaguier A."/>
            <person name="Chauveau A."/>
            <person name="Berard A."/>
            <person name="Deniot G."/>
            <person name="Guan M."/>
            <person name="Liu Z."/>
            <person name="Sun F."/>
            <person name="Lim Y.P."/>
            <person name="Lyons E."/>
            <person name="Town C.D."/>
            <person name="Bancroft I."/>
            <person name="Wang X."/>
            <person name="Meng J."/>
            <person name="Ma J."/>
            <person name="Pires J.C."/>
            <person name="King G.J."/>
            <person name="Brunel D."/>
            <person name="Delourme R."/>
            <person name="Renard M."/>
            <person name="Aury J.M."/>
            <person name="Adams K.L."/>
            <person name="Batley J."/>
            <person name="Snowdon R.J."/>
            <person name="Tost J."/>
            <person name="Edwards D."/>
            <person name="Zhou Y."/>
            <person name="Hua W."/>
            <person name="Sharpe A.G."/>
            <person name="Paterson A.H."/>
            <person name="Guan C."/>
            <person name="Wincker P."/>
        </authorList>
    </citation>
    <scope>NUCLEOTIDE SEQUENCE [LARGE SCALE GENOMIC DNA]</scope>
    <source>
        <strain evidence="5">cv. Darmor-bzh</strain>
    </source>
</reference>
<accession>A0A078ID59</accession>
<keyword evidence="2" id="KW-1133">Transmembrane helix</keyword>
<proteinExistence type="predicted"/>
<feature type="region of interest" description="Disordered" evidence="1">
    <location>
        <begin position="453"/>
        <end position="480"/>
    </location>
</feature>
<keyword evidence="2" id="KW-0472">Membrane</keyword>